<sequence length="101" mass="11456">MRKKISAETKAAVALEAIKGLKTVNEIASIYEVHPTQVGVWKKQFKEGATAIFSTDKERKVKSDEQVENNLYRKIGQLEIENEFLKKGSTGFRVRIVIFAE</sequence>
<reference evidence="2 3" key="1">
    <citation type="journal article" date="2015" name="Genome Announc.">
        <title>Complete Genome Sequence of the Novel Leech Symbiont Mucinivorans hirudinis M3T.</title>
        <authorList>
            <person name="Nelson M.C."/>
            <person name="Bomar L."/>
            <person name="Graf J."/>
        </authorList>
    </citation>
    <scope>NUCLEOTIDE SEQUENCE [LARGE SCALE GENOMIC DNA]</scope>
    <source>
        <strain evidence="3">M3</strain>
    </source>
</reference>
<organism evidence="2 3">
    <name type="scientific">Mucinivorans hirudinis</name>
    <dbReference type="NCBI Taxonomy" id="1433126"/>
    <lineage>
        <taxon>Bacteria</taxon>
        <taxon>Pseudomonadati</taxon>
        <taxon>Bacteroidota</taxon>
        <taxon>Bacteroidia</taxon>
        <taxon>Bacteroidales</taxon>
        <taxon>Rikenellaceae</taxon>
        <taxon>Mucinivorans</taxon>
    </lineage>
</organism>
<protein>
    <recommendedName>
        <fullName evidence="1">Insertion element IS150 protein InsJ-like helix-turn-helix domain-containing protein</fullName>
    </recommendedName>
</protein>
<dbReference type="Pfam" id="PF13518">
    <property type="entry name" value="HTH_28"/>
    <property type="match status" value="1"/>
</dbReference>
<dbReference type="EMBL" id="HG934468">
    <property type="protein sequence ID" value="CDN32694.1"/>
    <property type="molecule type" value="Genomic_DNA"/>
</dbReference>
<evidence type="ECO:0000259" key="1">
    <source>
        <dbReference type="Pfam" id="PF13518"/>
    </source>
</evidence>
<dbReference type="eggNOG" id="COG2963">
    <property type="taxonomic scope" value="Bacteria"/>
</dbReference>
<dbReference type="OrthoDB" id="291972at2"/>
<dbReference type="InterPro" id="IPR010921">
    <property type="entry name" value="Trp_repressor/repl_initiator"/>
</dbReference>
<dbReference type="HOGENOM" id="CLU_027402_36_1_10"/>
<dbReference type="AlphaFoldDB" id="A0A060REH6"/>
<dbReference type="InterPro" id="IPR055247">
    <property type="entry name" value="InsJ-like_HTH"/>
</dbReference>
<name>A0A060REH6_9BACT</name>
<dbReference type="GO" id="GO:0043565">
    <property type="term" value="F:sequence-specific DNA binding"/>
    <property type="evidence" value="ECO:0007669"/>
    <property type="project" value="InterPro"/>
</dbReference>
<accession>A0A060REH6</accession>
<proteinExistence type="predicted"/>
<dbReference type="KEGG" id="rbc:BN938_2624"/>
<evidence type="ECO:0000313" key="2">
    <source>
        <dbReference type="EMBL" id="CDN32694.1"/>
    </source>
</evidence>
<dbReference type="Proteomes" id="UP000027616">
    <property type="component" value="Chromosome I"/>
</dbReference>
<gene>
    <name evidence="2" type="ORF">BN938_2624</name>
</gene>
<feature type="domain" description="Insertion element IS150 protein InsJ-like helix-turn-helix" evidence="1">
    <location>
        <begin position="10"/>
        <end position="48"/>
    </location>
</feature>
<dbReference type="SUPFAM" id="SSF48295">
    <property type="entry name" value="TrpR-like"/>
    <property type="match status" value="1"/>
</dbReference>
<evidence type="ECO:0000313" key="3">
    <source>
        <dbReference type="Proteomes" id="UP000027616"/>
    </source>
</evidence>
<keyword evidence="3" id="KW-1185">Reference proteome</keyword>
<dbReference type="PATRIC" id="fig|1433126.3.peg.2598"/>
<dbReference type="STRING" id="1433126.BN938_2624"/>